<name>A0ABU6V6W7_9FABA</name>
<accession>A0ABU6V6W7</accession>
<keyword evidence="2" id="KW-1185">Reference proteome</keyword>
<organism evidence="1 2">
    <name type="scientific">Stylosanthes scabra</name>
    <dbReference type="NCBI Taxonomy" id="79078"/>
    <lineage>
        <taxon>Eukaryota</taxon>
        <taxon>Viridiplantae</taxon>
        <taxon>Streptophyta</taxon>
        <taxon>Embryophyta</taxon>
        <taxon>Tracheophyta</taxon>
        <taxon>Spermatophyta</taxon>
        <taxon>Magnoliopsida</taxon>
        <taxon>eudicotyledons</taxon>
        <taxon>Gunneridae</taxon>
        <taxon>Pentapetalae</taxon>
        <taxon>rosids</taxon>
        <taxon>fabids</taxon>
        <taxon>Fabales</taxon>
        <taxon>Fabaceae</taxon>
        <taxon>Papilionoideae</taxon>
        <taxon>50 kb inversion clade</taxon>
        <taxon>dalbergioids sensu lato</taxon>
        <taxon>Dalbergieae</taxon>
        <taxon>Pterocarpus clade</taxon>
        <taxon>Stylosanthes</taxon>
    </lineage>
</organism>
<gene>
    <name evidence="1" type="ORF">PIB30_021033</name>
</gene>
<dbReference type="EMBL" id="JASCZI010151103">
    <property type="protein sequence ID" value="MED6169395.1"/>
    <property type="molecule type" value="Genomic_DNA"/>
</dbReference>
<evidence type="ECO:0000313" key="2">
    <source>
        <dbReference type="Proteomes" id="UP001341840"/>
    </source>
</evidence>
<proteinExistence type="predicted"/>
<sequence length="99" mass="11068">MINMKQTHQSSSPSLSASLSIFVSPPHSVAAIFFSAAPTRPRRRLDHRTPRSFAIALFFRDLGAIFQLRSWLRSTLRAEFELPSCAEQCSGAVRCSMEP</sequence>
<evidence type="ECO:0000313" key="1">
    <source>
        <dbReference type="EMBL" id="MED6169395.1"/>
    </source>
</evidence>
<dbReference type="Proteomes" id="UP001341840">
    <property type="component" value="Unassembled WGS sequence"/>
</dbReference>
<protein>
    <submittedName>
        <fullName evidence="1">Uncharacterized protein</fullName>
    </submittedName>
</protein>
<comment type="caution">
    <text evidence="1">The sequence shown here is derived from an EMBL/GenBank/DDBJ whole genome shotgun (WGS) entry which is preliminary data.</text>
</comment>
<reference evidence="1 2" key="1">
    <citation type="journal article" date="2023" name="Plants (Basel)">
        <title>Bridging the Gap: Combining Genomics and Transcriptomics Approaches to Understand Stylosanthes scabra, an Orphan Legume from the Brazilian Caatinga.</title>
        <authorList>
            <person name="Ferreira-Neto J.R.C."/>
            <person name="da Silva M.D."/>
            <person name="Binneck E."/>
            <person name="de Melo N.F."/>
            <person name="da Silva R.H."/>
            <person name="de Melo A.L.T.M."/>
            <person name="Pandolfi V."/>
            <person name="Bustamante F.O."/>
            <person name="Brasileiro-Vidal A.C."/>
            <person name="Benko-Iseppon A.M."/>
        </authorList>
    </citation>
    <scope>NUCLEOTIDE SEQUENCE [LARGE SCALE GENOMIC DNA]</scope>
    <source>
        <tissue evidence="1">Leaves</tissue>
    </source>
</reference>